<keyword evidence="2" id="KW-0812">Transmembrane</keyword>
<dbReference type="AlphaFoldDB" id="A0A8C5Z5J0"/>
<feature type="compositionally biased region" description="Basic and acidic residues" evidence="1">
    <location>
        <begin position="245"/>
        <end position="255"/>
    </location>
</feature>
<gene>
    <name evidence="3" type="primary">MEPE</name>
</gene>
<reference evidence="3" key="1">
    <citation type="submission" date="2025-08" db="UniProtKB">
        <authorList>
            <consortium name="Ensembl"/>
        </authorList>
    </citation>
    <scope>IDENTIFICATION</scope>
</reference>
<feature type="compositionally biased region" description="Low complexity" evidence="1">
    <location>
        <begin position="427"/>
        <end position="438"/>
    </location>
</feature>
<proteinExistence type="predicted"/>
<keyword evidence="2" id="KW-1133">Transmembrane helix</keyword>
<keyword evidence="2" id="KW-0472">Membrane</keyword>
<dbReference type="InterPro" id="IPR009837">
    <property type="entry name" value="MEPE"/>
</dbReference>
<dbReference type="Pfam" id="PF07175">
    <property type="entry name" value="Osteoregulin"/>
    <property type="match status" value="1"/>
</dbReference>
<name>A0A8C5Z5J0_MARMA</name>
<evidence type="ECO:0000256" key="1">
    <source>
        <dbReference type="SAM" id="MobiDB-lite"/>
    </source>
</evidence>
<dbReference type="PANTHER" id="PTHR16510:SF4">
    <property type="entry name" value="MATRIX EXTRACELLULAR PHOSPHOGLYCOPROTEIN"/>
    <property type="match status" value="1"/>
</dbReference>
<dbReference type="Ensembl" id="ENSMMMT00000009033.1">
    <property type="protein sequence ID" value="ENSMMMP00000007930.1"/>
    <property type="gene ID" value="ENSMMMG00000007106.1"/>
</dbReference>
<feature type="compositionally biased region" description="Basic and acidic residues" evidence="1">
    <location>
        <begin position="314"/>
        <end position="333"/>
    </location>
</feature>
<dbReference type="GO" id="GO:1990430">
    <property type="term" value="F:extracellular matrix protein binding"/>
    <property type="evidence" value="ECO:0007669"/>
    <property type="project" value="TreeGrafter"/>
</dbReference>
<feature type="region of interest" description="Disordered" evidence="1">
    <location>
        <begin position="112"/>
        <end position="156"/>
    </location>
</feature>
<evidence type="ECO:0000256" key="2">
    <source>
        <dbReference type="SAM" id="Phobius"/>
    </source>
</evidence>
<feature type="compositionally biased region" description="Polar residues" evidence="1">
    <location>
        <begin position="389"/>
        <end position="402"/>
    </location>
</feature>
<reference evidence="3" key="2">
    <citation type="submission" date="2025-09" db="UniProtKB">
        <authorList>
            <consortium name="Ensembl"/>
        </authorList>
    </citation>
    <scope>IDENTIFICATION</scope>
</reference>
<protein>
    <submittedName>
        <fullName evidence="3">Matrix extracellular phosphoglycoprotein</fullName>
    </submittedName>
</protein>
<evidence type="ECO:0000313" key="3">
    <source>
        <dbReference type="Ensembl" id="ENSMMMP00000007930.1"/>
    </source>
</evidence>
<sequence length="438" mass="48210">HWSEGLKKTIVISCLLFYLVLFSMMLASLNLFFLSSLQNEGYSIRNTGKARDGLMMSMFPESTGNKGVEDGDDDISNLHDQEEYGVALIRSNMPHGVRPATVTVTELWGEENKEHKPRNVLSKIPSSVNYAKAHSEDKRNHQRNPQAQKSPVKSKYALHIHIRRNTQYLKQLSRARKIPSDFEGSGYTDLQERGDNDIFPFSGDGQPSKGIPSKGGALSPDPESTGVQTGLPGPREAATINPDTRGADYNEIPEREESDGNAIGDKRQTGKGAGTADVSLVEGSNDITGTTNFKELPGKEGNRVDAGSQNAHQGKVEFHYPHVLSKERPKEGSSDTMQSANYNEIPKNGRGSSRKGTELSNRNRVTANGKQRFSSQGKGQVGHYVPHGRNNSTWNKSVSQRKGSWYYRKPHSSRNFSPPRRDDSSESDSGSSSESDGD</sequence>
<dbReference type="GeneTree" id="ENSGT00390000010702"/>
<accession>A0A8C5Z5J0</accession>
<keyword evidence="4" id="KW-1185">Reference proteome</keyword>
<dbReference type="GO" id="GO:0031214">
    <property type="term" value="P:biomineral tissue development"/>
    <property type="evidence" value="ECO:0007669"/>
    <property type="project" value="InterPro"/>
</dbReference>
<dbReference type="PANTHER" id="PTHR16510">
    <property type="entry name" value="EXTRACELLULAR MATRIX PHOSPHOGLYCOPROTEIN WITH ASARM MOTIF"/>
    <property type="match status" value="1"/>
</dbReference>
<organism evidence="3 4">
    <name type="scientific">Marmota marmota marmota</name>
    <name type="common">Alpine marmot</name>
    <dbReference type="NCBI Taxonomy" id="9994"/>
    <lineage>
        <taxon>Eukaryota</taxon>
        <taxon>Metazoa</taxon>
        <taxon>Chordata</taxon>
        <taxon>Craniata</taxon>
        <taxon>Vertebrata</taxon>
        <taxon>Euteleostomi</taxon>
        <taxon>Mammalia</taxon>
        <taxon>Eutheria</taxon>
        <taxon>Euarchontoglires</taxon>
        <taxon>Glires</taxon>
        <taxon>Rodentia</taxon>
        <taxon>Sciuromorpha</taxon>
        <taxon>Sciuridae</taxon>
        <taxon>Xerinae</taxon>
        <taxon>Marmotini</taxon>
        <taxon>Marmota</taxon>
    </lineage>
</organism>
<feature type="region of interest" description="Disordered" evidence="1">
    <location>
        <begin position="179"/>
        <end position="438"/>
    </location>
</feature>
<evidence type="ECO:0000313" key="4">
    <source>
        <dbReference type="Proteomes" id="UP000694407"/>
    </source>
</evidence>
<feature type="compositionally biased region" description="Polar residues" evidence="1">
    <location>
        <begin position="358"/>
        <end position="378"/>
    </location>
</feature>
<dbReference type="GO" id="GO:0031012">
    <property type="term" value="C:extracellular matrix"/>
    <property type="evidence" value="ECO:0007669"/>
    <property type="project" value="TreeGrafter"/>
</dbReference>
<dbReference type="Proteomes" id="UP000694407">
    <property type="component" value="Unplaced"/>
</dbReference>
<feature type="transmembrane region" description="Helical" evidence="2">
    <location>
        <begin position="12"/>
        <end position="34"/>
    </location>
</feature>